<sequence length="317" mass="36736">MHVLSRLTKSKNWVNGQQSLNLLVTILNRGISKLIQFGKSKDLKYFKNLTQKLSNYITAKLSLQDQGKSDKNNQISSQQGILNLDIKPQNIMIPRRQIMDSECLIDQFGLSEMKICEKDPYWLIKICCSAISQQGIASLLYALAYLKINLNKTRRKLHWQKIQQKVFNQWILKGLELQKIKFMKQLWFPNSFFLILQLLIIDQYLNTFFNARLQLHRGIVQIQMNIINQISISSPKTFWLIFKNAMSQKIKNTSKEEKLSLVLVGDARAIIISDLIKAYTTIGMKFIKKKKTFILGQANLLDSIDKTNLTILLIVLK</sequence>
<protein>
    <submittedName>
        <fullName evidence="1">Uncharacterized protein</fullName>
    </submittedName>
</protein>
<gene>
    <name evidence="1" type="ORF">POCTA_138.1.T0920016</name>
</gene>
<organism evidence="1 2">
    <name type="scientific">Paramecium octaurelia</name>
    <dbReference type="NCBI Taxonomy" id="43137"/>
    <lineage>
        <taxon>Eukaryota</taxon>
        <taxon>Sar</taxon>
        <taxon>Alveolata</taxon>
        <taxon>Ciliophora</taxon>
        <taxon>Intramacronucleata</taxon>
        <taxon>Oligohymenophorea</taxon>
        <taxon>Peniculida</taxon>
        <taxon>Parameciidae</taxon>
        <taxon>Paramecium</taxon>
    </lineage>
</organism>
<dbReference type="OrthoDB" id="307950at2759"/>
<accession>A0A8S1WHJ6</accession>
<reference evidence="1" key="1">
    <citation type="submission" date="2021-01" db="EMBL/GenBank/DDBJ databases">
        <authorList>
            <consortium name="Genoscope - CEA"/>
            <person name="William W."/>
        </authorList>
    </citation>
    <scope>NUCLEOTIDE SEQUENCE</scope>
</reference>
<dbReference type="Proteomes" id="UP000683925">
    <property type="component" value="Unassembled WGS sequence"/>
</dbReference>
<evidence type="ECO:0000313" key="1">
    <source>
        <dbReference type="EMBL" id="CAD8188090.1"/>
    </source>
</evidence>
<keyword evidence="2" id="KW-1185">Reference proteome</keyword>
<evidence type="ECO:0000313" key="2">
    <source>
        <dbReference type="Proteomes" id="UP000683925"/>
    </source>
</evidence>
<proteinExistence type="predicted"/>
<comment type="caution">
    <text evidence="1">The sequence shown here is derived from an EMBL/GenBank/DDBJ whole genome shotgun (WGS) entry which is preliminary data.</text>
</comment>
<dbReference type="EMBL" id="CAJJDP010000091">
    <property type="protein sequence ID" value="CAD8188090.1"/>
    <property type="molecule type" value="Genomic_DNA"/>
</dbReference>
<dbReference type="AlphaFoldDB" id="A0A8S1WHJ6"/>
<name>A0A8S1WHJ6_PAROT</name>